<evidence type="ECO:0000313" key="2">
    <source>
        <dbReference type="EMBL" id="SPD13710.1"/>
    </source>
</evidence>
<proteinExistence type="predicted"/>
<evidence type="ECO:0000256" key="1">
    <source>
        <dbReference type="SAM" id="MobiDB-lite"/>
    </source>
</evidence>
<accession>A0A2N9HPQ7</accession>
<name>A0A2N9HPQ7_FAGSY</name>
<dbReference type="AlphaFoldDB" id="A0A2N9HPQ7"/>
<feature type="region of interest" description="Disordered" evidence="1">
    <location>
        <begin position="61"/>
        <end position="83"/>
    </location>
</feature>
<protein>
    <submittedName>
        <fullName evidence="2">Uncharacterized protein</fullName>
    </submittedName>
</protein>
<gene>
    <name evidence="2" type="ORF">FSB_LOCUS41592</name>
</gene>
<dbReference type="EMBL" id="OIVN01003807">
    <property type="protein sequence ID" value="SPD13710.1"/>
    <property type="molecule type" value="Genomic_DNA"/>
</dbReference>
<sequence>MSLHEVEGGRVMGGWLWTVITFGLLGRFERLETEILRLQLELSVSVDRHTADMDRVQGEMASMQTEATQARGGDGADAEGFGFPDAEVRPVLLLRPYGD</sequence>
<organism evidence="2">
    <name type="scientific">Fagus sylvatica</name>
    <name type="common">Beechnut</name>
    <dbReference type="NCBI Taxonomy" id="28930"/>
    <lineage>
        <taxon>Eukaryota</taxon>
        <taxon>Viridiplantae</taxon>
        <taxon>Streptophyta</taxon>
        <taxon>Embryophyta</taxon>
        <taxon>Tracheophyta</taxon>
        <taxon>Spermatophyta</taxon>
        <taxon>Magnoliopsida</taxon>
        <taxon>eudicotyledons</taxon>
        <taxon>Gunneridae</taxon>
        <taxon>Pentapetalae</taxon>
        <taxon>rosids</taxon>
        <taxon>fabids</taxon>
        <taxon>Fagales</taxon>
        <taxon>Fagaceae</taxon>
        <taxon>Fagus</taxon>
    </lineage>
</organism>
<reference evidence="2" key="1">
    <citation type="submission" date="2018-02" db="EMBL/GenBank/DDBJ databases">
        <authorList>
            <person name="Cohen D.B."/>
            <person name="Kent A.D."/>
        </authorList>
    </citation>
    <scope>NUCLEOTIDE SEQUENCE</scope>
</reference>